<dbReference type="CDD" id="cd13553">
    <property type="entry name" value="PBP2_NrtA_CpmA_like"/>
    <property type="match status" value="1"/>
</dbReference>
<dbReference type="OrthoDB" id="570524at2"/>
<dbReference type="PANTHER" id="PTHR30024">
    <property type="entry name" value="ALIPHATIC SULFONATES-BINDING PROTEIN-RELATED"/>
    <property type="match status" value="1"/>
</dbReference>
<keyword evidence="4" id="KW-0997">Cell inner membrane</keyword>
<evidence type="ECO:0000313" key="7">
    <source>
        <dbReference type="Proteomes" id="UP000217265"/>
    </source>
</evidence>
<dbReference type="Proteomes" id="UP000217265">
    <property type="component" value="Chromosome"/>
</dbReference>
<dbReference type="KEGG" id="vbh:CMV30_00365"/>
<proteinExistence type="predicted"/>
<evidence type="ECO:0000313" key="6">
    <source>
        <dbReference type="EMBL" id="ATC62552.1"/>
    </source>
</evidence>
<dbReference type="AlphaFoldDB" id="A0A290QFA8"/>
<gene>
    <name evidence="6" type="ORF">CMV30_00365</name>
</gene>
<name>A0A290QFA8_9BACT</name>
<dbReference type="PANTHER" id="PTHR30024:SF43">
    <property type="entry name" value="BLL4572 PROTEIN"/>
    <property type="match status" value="1"/>
</dbReference>
<dbReference type="SUPFAM" id="SSF53850">
    <property type="entry name" value="Periplasmic binding protein-like II"/>
    <property type="match status" value="1"/>
</dbReference>
<evidence type="ECO:0000256" key="2">
    <source>
        <dbReference type="ARBA" id="ARBA00022448"/>
    </source>
</evidence>
<keyword evidence="6" id="KW-0067">ATP-binding</keyword>
<dbReference type="GO" id="GO:0005524">
    <property type="term" value="F:ATP binding"/>
    <property type="evidence" value="ECO:0007669"/>
    <property type="project" value="UniProtKB-KW"/>
</dbReference>
<organism evidence="6 7">
    <name type="scientific">Nibricoccus aquaticus</name>
    <dbReference type="NCBI Taxonomy" id="2576891"/>
    <lineage>
        <taxon>Bacteria</taxon>
        <taxon>Pseudomonadati</taxon>
        <taxon>Verrucomicrobiota</taxon>
        <taxon>Opitutia</taxon>
        <taxon>Opitutales</taxon>
        <taxon>Opitutaceae</taxon>
        <taxon>Nibricoccus</taxon>
    </lineage>
</organism>
<protein>
    <submittedName>
        <fullName evidence="6">Nitrate ABC transporter ATP-binding protein</fullName>
    </submittedName>
</protein>
<evidence type="ECO:0000256" key="3">
    <source>
        <dbReference type="ARBA" id="ARBA00022475"/>
    </source>
</evidence>
<keyword evidence="6" id="KW-0547">Nucleotide-binding</keyword>
<sequence>MPAVSTNPVSPGSRPLRVGFLALTDAAPFVVAQERGLFAKYGIEVELRREVGWATIREKIIYGELDAAHAPAPMLWATRLGLDSVACPVLTALVLNLHGNALTLSERLWESGIRTPSDLRDEARRRSGERKLTFGVVFMFSSHHLMLRTWLRAAGINPDKDVRIVVVPPAQMFRNLSAGTIDGYCAGEPWNSLAVREKTGWCPAWSAAMQPDCIEKVLMVTEKFALTRPREHGALVSALLEACAWCDEPANREPLAHLLSGPGYINQSTRVILPALQGQFDCGHDRIEPAPDFVIFHRNHANVPTQARATSLQAELVEAGLLPAKAADAQLPGRLFREDLFRQALQHSTHELISH</sequence>
<keyword evidence="7" id="KW-1185">Reference proteome</keyword>
<dbReference type="RefSeq" id="WP_096054187.1">
    <property type="nucleotide sequence ID" value="NZ_CP023344.1"/>
</dbReference>
<evidence type="ECO:0000256" key="5">
    <source>
        <dbReference type="ARBA" id="ARBA00023136"/>
    </source>
</evidence>
<evidence type="ECO:0000256" key="4">
    <source>
        <dbReference type="ARBA" id="ARBA00022519"/>
    </source>
</evidence>
<dbReference type="Pfam" id="PF13379">
    <property type="entry name" value="NMT1_2"/>
    <property type="match status" value="1"/>
</dbReference>
<dbReference type="InterPro" id="IPR044527">
    <property type="entry name" value="NrtA/CpmA_ABC-bd_dom"/>
</dbReference>
<reference evidence="6 7" key="1">
    <citation type="submission" date="2017-09" db="EMBL/GenBank/DDBJ databases">
        <title>Complete genome sequence of Verrucomicrobial strain HZ-65, isolated from freshwater.</title>
        <authorList>
            <person name="Choi A."/>
        </authorList>
    </citation>
    <scope>NUCLEOTIDE SEQUENCE [LARGE SCALE GENOMIC DNA]</scope>
    <source>
        <strain evidence="6 7">HZ-65</strain>
    </source>
</reference>
<keyword evidence="5" id="KW-0472">Membrane</keyword>
<accession>A0A290QFA8</accession>
<dbReference type="Gene3D" id="3.40.190.10">
    <property type="entry name" value="Periplasmic binding protein-like II"/>
    <property type="match status" value="2"/>
</dbReference>
<keyword evidence="3" id="KW-1003">Cell membrane</keyword>
<evidence type="ECO:0000256" key="1">
    <source>
        <dbReference type="ARBA" id="ARBA00004308"/>
    </source>
</evidence>
<keyword evidence="2" id="KW-0813">Transport</keyword>
<dbReference type="EMBL" id="CP023344">
    <property type="protein sequence ID" value="ATC62552.1"/>
    <property type="molecule type" value="Genomic_DNA"/>
</dbReference>
<comment type="subcellular location">
    <subcellularLocation>
        <location evidence="1">Endomembrane system</location>
    </subcellularLocation>
</comment>
<dbReference type="GO" id="GO:0012505">
    <property type="term" value="C:endomembrane system"/>
    <property type="evidence" value="ECO:0007669"/>
    <property type="project" value="UniProtKB-SubCell"/>
</dbReference>